<accession>A0A3M8DQ20</accession>
<dbReference type="Gene3D" id="1.10.3230.30">
    <property type="entry name" value="Phage gp6-like head-tail connector protein"/>
    <property type="match status" value="1"/>
</dbReference>
<dbReference type="InterPro" id="IPR021146">
    <property type="entry name" value="Phage_gp6-like_head-tail"/>
</dbReference>
<proteinExistence type="predicted"/>
<dbReference type="Proteomes" id="UP000269573">
    <property type="component" value="Unassembled WGS sequence"/>
</dbReference>
<name>A0A3M8DQ20_9BACL</name>
<dbReference type="Pfam" id="PF05135">
    <property type="entry name" value="Phage_connect_1"/>
    <property type="match status" value="1"/>
</dbReference>
<gene>
    <name evidence="1" type="ORF">EDM59_01565</name>
</gene>
<comment type="caution">
    <text evidence="1">The sequence shown here is derived from an EMBL/GenBank/DDBJ whole genome shotgun (WGS) entry which is preliminary data.</text>
</comment>
<keyword evidence="2" id="KW-1185">Reference proteome</keyword>
<evidence type="ECO:0000313" key="2">
    <source>
        <dbReference type="Proteomes" id="UP000269573"/>
    </source>
</evidence>
<dbReference type="AlphaFoldDB" id="A0A3M8DQ20"/>
<dbReference type="EMBL" id="RHHU01000002">
    <property type="protein sequence ID" value="RNB90162.1"/>
    <property type="molecule type" value="Genomic_DNA"/>
</dbReference>
<dbReference type="RefSeq" id="WP_122922028.1">
    <property type="nucleotide sequence ID" value="NZ_RHHU01000002.1"/>
</dbReference>
<dbReference type="InterPro" id="IPR006450">
    <property type="entry name" value="Phage_HK97_gp6-like"/>
</dbReference>
<dbReference type="NCBIfam" id="TIGR01560">
    <property type="entry name" value="put_DNA_pack"/>
    <property type="match status" value="1"/>
</dbReference>
<evidence type="ECO:0000313" key="1">
    <source>
        <dbReference type="EMBL" id="RNB90162.1"/>
    </source>
</evidence>
<protein>
    <submittedName>
        <fullName evidence="1">Phage gp6-like head-tail connector protein</fullName>
    </submittedName>
</protein>
<reference evidence="1 2" key="1">
    <citation type="submission" date="2018-10" db="EMBL/GenBank/DDBJ databases">
        <title>Phylogenomics of Brevibacillus.</title>
        <authorList>
            <person name="Dunlap C."/>
        </authorList>
    </citation>
    <scope>NUCLEOTIDE SEQUENCE [LARGE SCALE GENOMIC DNA]</scope>
    <source>
        <strain evidence="1 2">JCM 15774</strain>
    </source>
</reference>
<organism evidence="1 2">
    <name type="scientific">Brevibacillus nitrificans</name>
    <dbReference type="NCBI Taxonomy" id="651560"/>
    <lineage>
        <taxon>Bacteria</taxon>
        <taxon>Bacillati</taxon>
        <taxon>Bacillota</taxon>
        <taxon>Bacilli</taxon>
        <taxon>Bacillales</taxon>
        <taxon>Paenibacillaceae</taxon>
        <taxon>Brevibacillus</taxon>
    </lineage>
</organism>
<sequence>MPTVTELKMYLRIDGSEDDGILTLLMGAGEEYLADAGVPDTAKTTKRYTLAIMLYVALHYENRDPGVSIGKLNFAFESLILQLKS</sequence>
<dbReference type="CDD" id="cd08054">
    <property type="entry name" value="gp6"/>
    <property type="match status" value="1"/>
</dbReference>